<feature type="compositionally biased region" description="Polar residues" evidence="1">
    <location>
        <begin position="144"/>
        <end position="161"/>
    </location>
</feature>
<organism evidence="2 3">
    <name type="scientific">Lysinibacillus parviboronicapiens</name>
    <dbReference type="NCBI Taxonomy" id="436516"/>
    <lineage>
        <taxon>Bacteria</taxon>
        <taxon>Bacillati</taxon>
        <taxon>Bacillota</taxon>
        <taxon>Bacilli</taxon>
        <taxon>Bacillales</taxon>
        <taxon>Bacillaceae</taxon>
        <taxon>Lysinibacillus</taxon>
    </lineage>
</organism>
<name>A0ABV2PJD2_9BACI</name>
<dbReference type="InterPro" id="IPR008727">
    <property type="entry name" value="PAAR_motif"/>
</dbReference>
<dbReference type="EMBL" id="JBEPSB010000008">
    <property type="protein sequence ID" value="MET4561038.1"/>
    <property type="molecule type" value="Genomic_DNA"/>
</dbReference>
<protein>
    <submittedName>
        <fullName evidence="2">Zn-binding protein involved in type VI secretion</fullName>
    </submittedName>
</protein>
<evidence type="ECO:0000313" key="3">
    <source>
        <dbReference type="Proteomes" id="UP001549363"/>
    </source>
</evidence>
<comment type="caution">
    <text evidence="2">The sequence shown here is derived from an EMBL/GenBank/DDBJ whole genome shotgun (WGS) entry which is preliminary data.</text>
</comment>
<dbReference type="Pfam" id="PF05488">
    <property type="entry name" value="PAAR_motif"/>
    <property type="match status" value="1"/>
</dbReference>
<sequence length="161" mass="16848">MPEVSVKGNKIQNSTATGHIKVKKPNEYTCEAGYMNGEFYSGYWSGGICYGVLTPPSSSHSYNYISATIEGQINEGSSNVFVNGKEVVYSGAKTSEKDTYSVPSGWSYDSGSHTNATGSVTGGSSTVFVNGKPLARKSDKVTTHGGSTPTISEGSSNVFSG</sequence>
<accession>A0ABV2PJD2</accession>
<reference evidence="2 3" key="1">
    <citation type="submission" date="2024-06" db="EMBL/GenBank/DDBJ databases">
        <title>Sorghum-associated microbial communities from plants grown in Nebraska, USA.</title>
        <authorList>
            <person name="Schachtman D."/>
        </authorList>
    </citation>
    <scope>NUCLEOTIDE SEQUENCE [LARGE SCALE GENOMIC DNA]</scope>
    <source>
        <strain evidence="2 3">736</strain>
    </source>
</reference>
<dbReference type="RefSeq" id="WP_354471799.1">
    <property type="nucleotide sequence ID" value="NZ_JBEPSB010000008.1"/>
</dbReference>
<proteinExistence type="predicted"/>
<dbReference type="Gene3D" id="2.60.200.60">
    <property type="match status" value="1"/>
</dbReference>
<keyword evidence="3" id="KW-1185">Reference proteome</keyword>
<dbReference type="Proteomes" id="UP001549363">
    <property type="component" value="Unassembled WGS sequence"/>
</dbReference>
<feature type="region of interest" description="Disordered" evidence="1">
    <location>
        <begin position="135"/>
        <end position="161"/>
    </location>
</feature>
<evidence type="ECO:0000256" key="1">
    <source>
        <dbReference type="SAM" id="MobiDB-lite"/>
    </source>
</evidence>
<gene>
    <name evidence="2" type="ORF">ABIA69_002183</name>
</gene>
<evidence type="ECO:0000313" key="2">
    <source>
        <dbReference type="EMBL" id="MET4561038.1"/>
    </source>
</evidence>